<comment type="catalytic activity">
    <reaction evidence="1">
        <text>a 2'-deoxyribonucleoside 5'-phosphate + H2O = a 2'-deoxyribonucleoside + phosphate</text>
        <dbReference type="Rhea" id="RHEA:36167"/>
        <dbReference type="ChEBI" id="CHEBI:15377"/>
        <dbReference type="ChEBI" id="CHEBI:18274"/>
        <dbReference type="ChEBI" id="CHEBI:43474"/>
        <dbReference type="ChEBI" id="CHEBI:65317"/>
        <dbReference type="EC" id="3.1.3.89"/>
    </reaction>
</comment>
<evidence type="ECO:0000256" key="4">
    <source>
        <dbReference type="ARBA" id="ARBA00011738"/>
    </source>
</evidence>
<comment type="cofactor">
    <cofactor evidence="3">
        <name>Co(2+)</name>
        <dbReference type="ChEBI" id="CHEBI:48828"/>
    </cofactor>
</comment>
<reference evidence="9" key="1">
    <citation type="journal article" date="2020" name="mSystems">
        <title>Genome- and Community-Level Interaction Insights into Carbon Utilization and Element Cycling Functions of Hydrothermarchaeota in Hydrothermal Sediment.</title>
        <authorList>
            <person name="Zhou Z."/>
            <person name="Liu Y."/>
            <person name="Xu W."/>
            <person name="Pan J."/>
            <person name="Luo Z.H."/>
            <person name="Li M."/>
        </authorList>
    </citation>
    <scope>NUCLEOTIDE SEQUENCE [LARGE SCALE GENOMIC DNA]</scope>
    <source>
        <strain evidence="9">HyVt-74</strain>
    </source>
</reference>
<dbReference type="PANTHER" id="PTHR11845:SF13">
    <property type="entry name" value="5'-DEOXYNUCLEOTIDASE HDDC2"/>
    <property type="match status" value="1"/>
</dbReference>
<keyword evidence="6" id="KW-0479">Metal-binding</keyword>
<sequence length="183" mass="21114">MKASDILDFLLIAGRLKNIPRTGWVISGITNPETVASHSFRVALISMLLSDYFSNIDKEKVLRIALIHDLNESIIGDIPLGAKDNVQIDEKRIFSEDIPIPPTIKKRMVSDFSEFEDRTSIEGMIVRAADKIDLLLQAYEYERNRGVRLNSFWENSQNRMDFKVHKIVEQIIEELERRRKGVN</sequence>
<protein>
    <recommendedName>
        <fullName evidence="5">5'-deoxynucleotidase</fullName>
        <ecNumber evidence="5">3.1.3.89</ecNumber>
    </recommendedName>
</protein>
<comment type="subunit">
    <text evidence="4">Homodimer.</text>
</comment>
<dbReference type="PANTHER" id="PTHR11845">
    <property type="entry name" value="5'-DEOXYNUCLEOTIDASE HDDC2"/>
    <property type="match status" value="1"/>
</dbReference>
<dbReference type="CDD" id="cd00077">
    <property type="entry name" value="HDc"/>
    <property type="match status" value="1"/>
</dbReference>
<evidence type="ECO:0000256" key="6">
    <source>
        <dbReference type="ARBA" id="ARBA00022723"/>
    </source>
</evidence>
<dbReference type="GO" id="GO:0005737">
    <property type="term" value="C:cytoplasm"/>
    <property type="evidence" value="ECO:0007669"/>
    <property type="project" value="TreeGrafter"/>
</dbReference>
<dbReference type="InterPro" id="IPR003607">
    <property type="entry name" value="HD/PDEase_dom"/>
</dbReference>
<comment type="caution">
    <text evidence="9">The sequence shown here is derived from an EMBL/GenBank/DDBJ whole genome shotgun (WGS) entry which is preliminary data.</text>
</comment>
<proteinExistence type="predicted"/>
<evidence type="ECO:0000259" key="8">
    <source>
        <dbReference type="SMART" id="SM00471"/>
    </source>
</evidence>
<evidence type="ECO:0000256" key="2">
    <source>
        <dbReference type="ARBA" id="ARBA00001936"/>
    </source>
</evidence>
<dbReference type="EC" id="3.1.3.89" evidence="5"/>
<organism evidence="9">
    <name type="scientific">candidate division WOR-3 bacterium</name>
    <dbReference type="NCBI Taxonomy" id="2052148"/>
    <lineage>
        <taxon>Bacteria</taxon>
        <taxon>Bacteria division WOR-3</taxon>
    </lineage>
</organism>
<evidence type="ECO:0000256" key="5">
    <source>
        <dbReference type="ARBA" id="ARBA00012964"/>
    </source>
</evidence>
<dbReference type="GO" id="GO:0002953">
    <property type="term" value="F:5'-deoxynucleotidase activity"/>
    <property type="evidence" value="ECO:0007669"/>
    <property type="project" value="UniProtKB-EC"/>
</dbReference>
<name>A0A7C5HN59_UNCW3</name>
<dbReference type="GO" id="GO:0046872">
    <property type="term" value="F:metal ion binding"/>
    <property type="evidence" value="ECO:0007669"/>
    <property type="project" value="UniProtKB-KW"/>
</dbReference>
<dbReference type="Gene3D" id="1.10.3210.10">
    <property type="entry name" value="Hypothetical protein af1432"/>
    <property type="match status" value="1"/>
</dbReference>
<dbReference type="EMBL" id="DRTB01000051">
    <property type="protein sequence ID" value="HHE04576.1"/>
    <property type="molecule type" value="Genomic_DNA"/>
</dbReference>
<evidence type="ECO:0000256" key="3">
    <source>
        <dbReference type="ARBA" id="ARBA00001941"/>
    </source>
</evidence>
<dbReference type="InterPro" id="IPR039356">
    <property type="entry name" value="YfbR/HDDC2"/>
</dbReference>
<evidence type="ECO:0000256" key="1">
    <source>
        <dbReference type="ARBA" id="ARBA00001638"/>
    </source>
</evidence>
<dbReference type="InterPro" id="IPR006674">
    <property type="entry name" value="HD_domain"/>
</dbReference>
<dbReference type="SMART" id="SM00471">
    <property type="entry name" value="HDc"/>
    <property type="match status" value="1"/>
</dbReference>
<keyword evidence="7 9" id="KW-0378">Hydrolase</keyword>
<evidence type="ECO:0000313" key="9">
    <source>
        <dbReference type="EMBL" id="HHE04576.1"/>
    </source>
</evidence>
<dbReference type="AlphaFoldDB" id="A0A7C5HN59"/>
<gene>
    <name evidence="9" type="ORF">ENL19_00775</name>
</gene>
<accession>A0A7C5HN59</accession>
<dbReference type="Pfam" id="PF13023">
    <property type="entry name" value="HD_3"/>
    <property type="match status" value="1"/>
</dbReference>
<evidence type="ECO:0000256" key="7">
    <source>
        <dbReference type="ARBA" id="ARBA00022801"/>
    </source>
</evidence>
<dbReference type="Proteomes" id="UP000886110">
    <property type="component" value="Unassembled WGS sequence"/>
</dbReference>
<comment type="cofactor">
    <cofactor evidence="2">
        <name>Mn(2+)</name>
        <dbReference type="ChEBI" id="CHEBI:29035"/>
    </cofactor>
</comment>
<feature type="domain" description="HD/PDEase" evidence="8">
    <location>
        <begin position="31"/>
        <end position="144"/>
    </location>
</feature>
<dbReference type="SUPFAM" id="SSF109604">
    <property type="entry name" value="HD-domain/PDEase-like"/>
    <property type="match status" value="1"/>
</dbReference>